<feature type="region of interest" description="Disordered" evidence="1">
    <location>
        <begin position="134"/>
        <end position="153"/>
    </location>
</feature>
<proteinExistence type="predicted"/>
<dbReference type="STRING" id="51240.A0A2I4HV37"/>
<evidence type="ECO:0000256" key="1">
    <source>
        <dbReference type="SAM" id="MobiDB-lite"/>
    </source>
</evidence>
<sequence>MALSLDDVEFWLPPEFLTEDGFAMDKNERNGFVSDSETTKALFPLEFPYGFDSFGTSSSDLGSPVESVVGSSETESDEEDYLAGLTRQMARSNLVNESRKSGPAFHSENAKAWVSSGSPQSTLCAVGSGCGCRKGSSHGSPNGSSQVSSPPATWDLLHSAAGEVARMRMNEEFYALNHGRGLMDPLRKPSPLPVPVKDNSNTDVGFFPQHALSHQQLQMRFQQLRQQQMLKQQGSAIWGTQGKPNGEYQQRQAQNRGRNSEFVGGRNGGPLGLSASAWPHLQQAQQQHQHQHQHQQQKNGSGMRAVFLGRPGGKRECAGTGVFLPRQVDSPSDTRRKPACSTVLVPARVAQALNLNSEDMMGSQPQLQPRFFGTVTDPDADTAPRRRSNTVYSHQKRNIRPLPETSHEIRLPKEWTY</sequence>
<organism evidence="2 3">
    <name type="scientific">Juglans regia</name>
    <name type="common">English walnut</name>
    <dbReference type="NCBI Taxonomy" id="51240"/>
    <lineage>
        <taxon>Eukaryota</taxon>
        <taxon>Viridiplantae</taxon>
        <taxon>Streptophyta</taxon>
        <taxon>Embryophyta</taxon>
        <taxon>Tracheophyta</taxon>
        <taxon>Spermatophyta</taxon>
        <taxon>Magnoliopsida</taxon>
        <taxon>eudicotyledons</taxon>
        <taxon>Gunneridae</taxon>
        <taxon>Pentapetalae</taxon>
        <taxon>rosids</taxon>
        <taxon>fabids</taxon>
        <taxon>Fagales</taxon>
        <taxon>Juglandaceae</taxon>
        <taxon>Juglans</taxon>
    </lineage>
</organism>
<feature type="region of interest" description="Disordered" evidence="1">
    <location>
        <begin position="237"/>
        <end position="319"/>
    </location>
</feature>
<dbReference type="OrthoDB" id="747893at2759"/>
<evidence type="ECO:0000313" key="2">
    <source>
        <dbReference type="Proteomes" id="UP000235220"/>
    </source>
</evidence>
<evidence type="ECO:0000313" key="3">
    <source>
        <dbReference type="RefSeq" id="XP_018860009.2"/>
    </source>
</evidence>
<reference evidence="3" key="1">
    <citation type="submission" date="2025-08" db="UniProtKB">
        <authorList>
            <consortium name="RefSeq"/>
        </authorList>
    </citation>
    <scope>IDENTIFICATION</scope>
    <source>
        <tissue evidence="3">Leaves</tissue>
    </source>
</reference>
<dbReference type="PANTHER" id="PTHR33356:SF5">
    <property type="entry name" value="TIP41-LIKE PROTEIN"/>
    <property type="match status" value="1"/>
</dbReference>
<feature type="compositionally biased region" description="Polar residues" evidence="1">
    <location>
        <begin position="247"/>
        <end position="257"/>
    </location>
</feature>
<dbReference type="FunCoup" id="A0A2I4HV37">
    <property type="interactions" value="332"/>
</dbReference>
<feature type="region of interest" description="Disordered" evidence="1">
    <location>
        <begin position="57"/>
        <end position="77"/>
    </location>
</feature>
<dbReference type="GeneID" id="109010626"/>
<dbReference type="RefSeq" id="XP_018860009.2">
    <property type="nucleotide sequence ID" value="XM_019004464.2"/>
</dbReference>
<accession>A0A2I4HV37</accession>
<keyword evidence="2" id="KW-1185">Reference proteome</keyword>
<gene>
    <name evidence="3" type="primary">LOC109010626</name>
</gene>
<dbReference type="Proteomes" id="UP000235220">
    <property type="component" value="Chromosome 4"/>
</dbReference>
<dbReference type="Gramene" id="Jr04_02280_p1">
    <property type="protein sequence ID" value="cds.Jr04_02280_p1"/>
    <property type="gene ID" value="Jr04_02280"/>
</dbReference>
<feature type="compositionally biased region" description="Low complexity" evidence="1">
    <location>
        <begin position="63"/>
        <end position="73"/>
    </location>
</feature>
<name>A0A2I4HV37_JUGRE</name>
<protein>
    <submittedName>
        <fullName evidence="3">Uncharacterized protein LOC109010626</fullName>
    </submittedName>
</protein>
<dbReference type="AlphaFoldDB" id="A0A2I4HV37"/>
<feature type="compositionally biased region" description="Polar residues" evidence="1">
    <location>
        <begin position="137"/>
        <end position="151"/>
    </location>
</feature>
<dbReference type="KEGG" id="jre:109010626"/>
<accession>A0A2I4GT30</accession>
<dbReference type="PANTHER" id="PTHR33356">
    <property type="entry name" value="TIP41-LIKE PROTEIN"/>
    <property type="match status" value="1"/>
</dbReference>
<feature type="region of interest" description="Disordered" evidence="1">
    <location>
        <begin position="376"/>
        <end position="395"/>
    </location>
</feature>